<proteinExistence type="predicted"/>
<name>A0A9N9SA02_PHACE</name>
<gene>
    <name evidence="2" type="ORF">PHAECO_LOCUS1854</name>
</gene>
<evidence type="ECO:0000256" key="1">
    <source>
        <dbReference type="SAM" id="MobiDB-lite"/>
    </source>
</evidence>
<sequence length="164" mass="18271">MSQKGDFIVYSGNVGQPSFRPTQLQASPASAAAMDRPATCLFALCVLCLFGASRSARWAHSAYLSPDYRLLWSLGPGPQDMTFELQVRTLGLLPDSTEIDEIVKLCESEEAASSEEKQSNKVVDSVNQESQRRRRTTRKCSRCNQNCHKSLKDCPARNTICDEY</sequence>
<dbReference type="Proteomes" id="UP001153737">
    <property type="component" value="Chromosome 10"/>
</dbReference>
<evidence type="ECO:0000313" key="3">
    <source>
        <dbReference type="Proteomes" id="UP001153737"/>
    </source>
</evidence>
<keyword evidence="3" id="KW-1185">Reference proteome</keyword>
<dbReference type="OrthoDB" id="19261at2759"/>
<organism evidence="2 3">
    <name type="scientific">Phaedon cochleariae</name>
    <name type="common">Mustard beetle</name>
    <dbReference type="NCBI Taxonomy" id="80249"/>
    <lineage>
        <taxon>Eukaryota</taxon>
        <taxon>Metazoa</taxon>
        <taxon>Ecdysozoa</taxon>
        <taxon>Arthropoda</taxon>
        <taxon>Hexapoda</taxon>
        <taxon>Insecta</taxon>
        <taxon>Pterygota</taxon>
        <taxon>Neoptera</taxon>
        <taxon>Endopterygota</taxon>
        <taxon>Coleoptera</taxon>
        <taxon>Polyphaga</taxon>
        <taxon>Cucujiformia</taxon>
        <taxon>Chrysomeloidea</taxon>
        <taxon>Chrysomelidae</taxon>
        <taxon>Chrysomelinae</taxon>
        <taxon>Chrysomelini</taxon>
        <taxon>Phaedon</taxon>
    </lineage>
</organism>
<reference evidence="2" key="1">
    <citation type="submission" date="2022-01" db="EMBL/GenBank/DDBJ databases">
        <authorList>
            <person name="King R."/>
        </authorList>
    </citation>
    <scope>NUCLEOTIDE SEQUENCE</scope>
</reference>
<evidence type="ECO:0000313" key="2">
    <source>
        <dbReference type="EMBL" id="CAG9814023.1"/>
    </source>
</evidence>
<dbReference type="EMBL" id="OU896716">
    <property type="protein sequence ID" value="CAG9814023.1"/>
    <property type="molecule type" value="Genomic_DNA"/>
</dbReference>
<dbReference type="AlphaFoldDB" id="A0A9N9SA02"/>
<reference evidence="2" key="2">
    <citation type="submission" date="2022-10" db="EMBL/GenBank/DDBJ databases">
        <authorList>
            <consortium name="ENA_rothamsted_submissions"/>
            <consortium name="culmorum"/>
            <person name="King R."/>
        </authorList>
    </citation>
    <scope>NUCLEOTIDE SEQUENCE</scope>
</reference>
<feature type="region of interest" description="Disordered" evidence="1">
    <location>
        <begin position="115"/>
        <end position="134"/>
    </location>
</feature>
<feature type="compositionally biased region" description="Polar residues" evidence="1">
    <location>
        <begin position="120"/>
        <end position="129"/>
    </location>
</feature>
<accession>A0A9N9SA02</accession>
<protein>
    <submittedName>
        <fullName evidence="2">Uncharacterized protein</fullName>
    </submittedName>
</protein>